<sequence>MKIIVIVLSGLRLWRCLVGAAGGKSPPGERPGIGPSWNRPYCPPDDGLPAATTTLTSNLTHKAHALLVLPSAAILRFMSKTKQDHGST</sequence>
<organism evidence="3 4">
    <name type="scientific">Petrolisthes cinctipes</name>
    <name type="common">Flat porcelain crab</name>
    <dbReference type="NCBI Taxonomy" id="88211"/>
    <lineage>
        <taxon>Eukaryota</taxon>
        <taxon>Metazoa</taxon>
        <taxon>Ecdysozoa</taxon>
        <taxon>Arthropoda</taxon>
        <taxon>Crustacea</taxon>
        <taxon>Multicrustacea</taxon>
        <taxon>Malacostraca</taxon>
        <taxon>Eumalacostraca</taxon>
        <taxon>Eucarida</taxon>
        <taxon>Decapoda</taxon>
        <taxon>Pleocyemata</taxon>
        <taxon>Anomura</taxon>
        <taxon>Galatheoidea</taxon>
        <taxon>Porcellanidae</taxon>
        <taxon>Petrolisthes</taxon>
    </lineage>
</organism>
<reference evidence="3" key="1">
    <citation type="submission" date="2023-10" db="EMBL/GenBank/DDBJ databases">
        <title>Genome assemblies of two species of porcelain crab, Petrolisthes cinctipes and Petrolisthes manimaculis (Anomura: Porcellanidae).</title>
        <authorList>
            <person name="Angst P."/>
        </authorList>
    </citation>
    <scope>NUCLEOTIDE SEQUENCE</scope>
    <source>
        <strain evidence="3">PB745_01</strain>
        <tissue evidence="3">Gill</tissue>
    </source>
</reference>
<evidence type="ECO:0000313" key="4">
    <source>
        <dbReference type="Proteomes" id="UP001286313"/>
    </source>
</evidence>
<evidence type="ECO:0000256" key="1">
    <source>
        <dbReference type="SAM" id="MobiDB-lite"/>
    </source>
</evidence>
<protein>
    <recommendedName>
        <fullName evidence="5">Secreted protein</fullName>
    </recommendedName>
</protein>
<feature type="signal peptide" evidence="2">
    <location>
        <begin position="1"/>
        <end position="23"/>
    </location>
</feature>
<comment type="caution">
    <text evidence="3">The sequence shown here is derived from an EMBL/GenBank/DDBJ whole genome shotgun (WGS) entry which is preliminary data.</text>
</comment>
<dbReference type="AlphaFoldDB" id="A0AAE1ETC9"/>
<dbReference type="Proteomes" id="UP001286313">
    <property type="component" value="Unassembled WGS sequence"/>
</dbReference>
<evidence type="ECO:0000256" key="2">
    <source>
        <dbReference type="SAM" id="SignalP"/>
    </source>
</evidence>
<accession>A0AAE1ETC9</accession>
<proteinExistence type="predicted"/>
<dbReference type="EMBL" id="JAWQEG010004561">
    <property type="protein sequence ID" value="KAK3861101.1"/>
    <property type="molecule type" value="Genomic_DNA"/>
</dbReference>
<evidence type="ECO:0000313" key="3">
    <source>
        <dbReference type="EMBL" id="KAK3861101.1"/>
    </source>
</evidence>
<keyword evidence="2" id="KW-0732">Signal</keyword>
<evidence type="ECO:0008006" key="5">
    <source>
        <dbReference type="Google" id="ProtNLM"/>
    </source>
</evidence>
<gene>
    <name evidence="3" type="ORF">Pcinc_032901</name>
</gene>
<name>A0AAE1ETC9_PETCI</name>
<feature type="region of interest" description="Disordered" evidence="1">
    <location>
        <begin position="21"/>
        <end position="40"/>
    </location>
</feature>
<keyword evidence="4" id="KW-1185">Reference proteome</keyword>
<feature type="chain" id="PRO_5042026464" description="Secreted protein" evidence="2">
    <location>
        <begin position="24"/>
        <end position="88"/>
    </location>
</feature>